<reference evidence="1 2" key="1">
    <citation type="submission" date="2023-07" db="EMBL/GenBank/DDBJ databases">
        <title>Genomic Encyclopedia of Type Strains, Phase IV (KMG-IV): sequencing the most valuable type-strain genomes for metagenomic binning, comparative biology and taxonomic classification.</title>
        <authorList>
            <person name="Goeker M."/>
        </authorList>
    </citation>
    <scope>NUCLEOTIDE SEQUENCE [LARGE SCALE GENOMIC DNA]</scope>
    <source>
        <strain evidence="1 2">DSM 18695</strain>
    </source>
</reference>
<name>A0ABU0IPC0_9CAUL</name>
<sequence>MVKAEYWDVTDAQVIEKTGQPLAHWMGVLEAFGARDKPSKAAVDLLQNDHGVPRYWARTLTTHHLKQGQ</sequence>
<evidence type="ECO:0008006" key="3">
    <source>
        <dbReference type="Google" id="ProtNLM"/>
    </source>
</evidence>
<dbReference type="EMBL" id="JAUSVS010000002">
    <property type="protein sequence ID" value="MDQ0463835.1"/>
    <property type="molecule type" value="Genomic_DNA"/>
</dbReference>
<evidence type="ECO:0000313" key="1">
    <source>
        <dbReference type="EMBL" id="MDQ0463835.1"/>
    </source>
</evidence>
<comment type="caution">
    <text evidence="1">The sequence shown here is derived from an EMBL/GenBank/DDBJ whole genome shotgun (WGS) entry which is preliminary data.</text>
</comment>
<gene>
    <name evidence="1" type="ORF">QO010_001606</name>
</gene>
<protein>
    <recommendedName>
        <fullName evidence="3">DUF4287 domain-containing protein</fullName>
    </recommendedName>
</protein>
<dbReference type="RefSeq" id="WP_307348044.1">
    <property type="nucleotide sequence ID" value="NZ_JAUSVS010000002.1"/>
</dbReference>
<keyword evidence="2" id="KW-1185">Reference proteome</keyword>
<evidence type="ECO:0000313" key="2">
    <source>
        <dbReference type="Proteomes" id="UP001228905"/>
    </source>
</evidence>
<dbReference type="Proteomes" id="UP001228905">
    <property type="component" value="Unassembled WGS sequence"/>
</dbReference>
<accession>A0ABU0IPC0</accession>
<proteinExistence type="predicted"/>
<organism evidence="1 2">
    <name type="scientific">Caulobacter ginsengisoli</name>
    <dbReference type="NCBI Taxonomy" id="400775"/>
    <lineage>
        <taxon>Bacteria</taxon>
        <taxon>Pseudomonadati</taxon>
        <taxon>Pseudomonadota</taxon>
        <taxon>Alphaproteobacteria</taxon>
        <taxon>Caulobacterales</taxon>
        <taxon>Caulobacteraceae</taxon>
        <taxon>Caulobacter</taxon>
    </lineage>
</organism>